<evidence type="ECO:0000256" key="5">
    <source>
        <dbReference type="ARBA" id="ARBA00023136"/>
    </source>
</evidence>
<protein>
    <submittedName>
        <fullName evidence="7">MFS transporter</fullName>
    </submittedName>
</protein>
<dbReference type="Pfam" id="PF07690">
    <property type="entry name" value="MFS_1"/>
    <property type="match status" value="1"/>
</dbReference>
<feature type="transmembrane region" description="Helical" evidence="6">
    <location>
        <begin position="114"/>
        <end position="132"/>
    </location>
</feature>
<gene>
    <name evidence="7" type="ORF">QQ91_0009900</name>
</gene>
<accession>A0ABD4T3F3</accession>
<dbReference type="InterPro" id="IPR011701">
    <property type="entry name" value="MFS"/>
</dbReference>
<dbReference type="EMBL" id="JTHE03000056">
    <property type="protein sequence ID" value="MCM1983135.1"/>
    <property type="molecule type" value="Genomic_DNA"/>
</dbReference>
<feature type="transmembrane region" description="Helical" evidence="6">
    <location>
        <begin position="411"/>
        <end position="431"/>
    </location>
</feature>
<dbReference type="PANTHER" id="PTHR19432:SF35">
    <property type="entry name" value="SOLUTE CARRIER FAMILY 45 MEMBER 3 ISOFORM X1"/>
    <property type="match status" value="1"/>
</dbReference>
<keyword evidence="3 6" id="KW-0812">Transmembrane</keyword>
<feature type="transmembrane region" description="Helical" evidence="6">
    <location>
        <begin position="18"/>
        <end position="36"/>
    </location>
</feature>
<proteinExistence type="predicted"/>
<feature type="transmembrane region" description="Helical" evidence="6">
    <location>
        <begin position="187"/>
        <end position="208"/>
    </location>
</feature>
<evidence type="ECO:0000256" key="2">
    <source>
        <dbReference type="ARBA" id="ARBA00022448"/>
    </source>
</evidence>
<evidence type="ECO:0000313" key="8">
    <source>
        <dbReference type="Proteomes" id="UP000031561"/>
    </source>
</evidence>
<keyword evidence="2" id="KW-0813">Transport</keyword>
<dbReference type="InterPro" id="IPR036259">
    <property type="entry name" value="MFS_trans_sf"/>
</dbReference>
<reference evidence="7 8" key="1">
    <citation type="journal article" date="2015" name="Genome Announc.">
        <title>Draft Genome Sequence of Filamentous Marine Cyanobacterium Lyngbya confervoides Strain BDU141951.</title>
        <authorList>
            <person name="Chandrababunaidu M.M."/>
            <person name="Sen D."/>
            <person name="Tripathy S."/>
        </authorList>
    </citation>
    <scope>NUCLEOTIDE SEQUENCE [LARGE SCALE GENOMIC DNA]</scope>
    <source>
        <strain evidence="7 8">BDU141951</strain>
    </source>
</reference>
<evidence type="ECO:0000256" key="3">
    <source>
        <dbReference type="ARBA" id="ARBA00022692"/>
    </source>
</evidence>
<dbReference type="RefSeq" id="WP_166282003.1">
    <property type="nucleotide sequence ID" value="NZ_JTHE03000056.1"/>
</dbReference>
<evidence type="ECO:0000256" key="1">
    <source>
        <dbReference type="ARBA" id="ARBA00004141"/>
    </source>
</evidence>
<evidence type="ECO:0000256" key="6">
    <source>
        <dbReference type="SAM" id="Phobius"/>
    </source>
</evidence>
<keyword evidence="5 6" id="KW-0472">Membrane</keyword>
<evidence type="ECO:0000256" key="4">
    <source>
        <dbReference type="ARBA" id="ARBA00022989"/>
    </source>
</evidence>
<dbReference type="Proteomes" id="UP000031561">
    <property type="component" value="Unassembled WGS sequence"/>
</dbReference>
<dbReference type="SUPFAM" id="SSF103473">
    <property type="entry name" value="MFS general substrate transporter"/>
    <property type="match status" value="1"/>
</dbReference>
<feature type="transmembrane region" description="Helical" evidence="6">
    <location>
        <begin position="89"/>
        <end position="107"/>
    </location>
</feature>
<feature type="transmembrane region" description="Helical" evidence="6">
    <location>
        <begin position="321"/>
        <end position="339"/>
    </location>
</feature>
<comment type="subcellular location">
    <subcellularLocation>
        <location evidence="1">Membrane</location>
        <topology evidence="1">Multi-pass membrane protein</topology>
    </subcellularLocation>
</comment>
<name>A0ABD4T3F3_9CYAN</name>
<comment type="caution">
    <text evidence="7">The sequence shown here is derived from an EMBL/GenBank/DDBJ whole genome shotgun (WGS) entry which is preliminary data.</text>
</comment>
<feature type="transmembrane region" description="Helical" evidence="6">
    <location>
        <begin position="290"/>
        <end position="309"/>
    </location>
</feature>
<dbReference type="GO" id="GO:0016020">
    <property type="term" value="C:membrane"/>
    <property type="evidence" value="ECO:0007669"/>
    <property type="project" value="UniProtKB-SubCell"/>
</dbReference>
<feature type="transmembrane region" description="Helical" evidence="6">
    <location>
        <begin position="252"/>
        <end position="270"/>
    </location>
</feature>
<organism evidence="7 8">
    <name type="scientific">Lyngbya confervoides BDU141951</name>
    <dbReference type="NCBI Taxonomy" id="1574623"/>
    <lineage>
        <taxon>Bacteria</taxon>
        <taxon>Bacillati</taxon>
        <taxon>Cyanobacteriota</taxon>
        <taxon>Cyanophyceae</taxon>
        <taxon>Oscillatoriophycideae</taxon>
        <taxon>Oscillatoriales</taxon>
        <taxon>Microcoleaceae</taxon>
        <taxon>Lyngbya</taxon>
    </lineage>
</organism>
<feature type="transmembrane region" description="Helical" evidence="6">
    <location>
        <begin position="378"/>
        <end position="399"/>
    </location>
</feature>
<dbReference type="Gene3D" id="1.20.1250.20">
    <property type="entry name" value="MFS general substrate transporter like domains"/>
    <property type="match status" value="1"/>
</dbReference>
<dbReference type="PANTHER" id="PTHR19432">
    <property type="entry name" value="SUGAR TRANSPORTER"/>
    <property type="match status" value="1"/>
</dbReference>
<evidence type="ECO:0000313" key="7">
    <source>
        <dbReference type="EMBL" id="MCM1983135.1"/>
    </source>
</evidence>
<keyword evidence="4 6" id="KW-1133">Transmembrane helix</keyword>
<dbReference type="AlphaFoldDB" id="A0ABD4T3F3"/>
<feature type="transmembrane region" description="Helical" evidence="6">
    <location>
        <begin position="345"/>
        <end position="366"/>
    </location>
</feature>
<feature type="transmembrane region" description="Helical" evidence="6">
    <location>
        <begin position="57"/>
        <end position="77"/>
    </location>
</feature>
<sequence>MVRPPTQATQVQNPLNSWQLIIINVGFVGVHVVWGLQMANGSAIFESLGAKAQQIPLLWLAAPVTGLIVQPLVGYWSDRTCSPLGKRRPYFLAGALFGCVTLAALPLARGLTMAVLLLWLLNLWVNVAMTPFRSYVVDVVPLPQQTTAYTWQSCAHGLGAFTASAMPWGVVHLWRQHPFSLLGNFPASIECSLWLGSALFLGALLLTVTQSPRPLQNNATSPEAGIDPAPFSISTALRHCPPLLKQLSWVQGLSWISMFCLFLYFPPAVARDIFGAHFEISDLYAQGIEWTGLCFALLNLTCMAVSLGLPHLARRIDLPTLHGACLLVGALSLGSLHWVSDRYLLLGPMVGLGVAWASMLSMPYAMLARVLPPELNGLYMGLFNCSITLPQIFVSLGLGQLVQTWVGGDRMAIVALGGIAMLISALLSFPIGSKKF</sequence>
<keyword evidence="8" id="KW-1185">Reference proteome</keyword>